<organism evidence="1 2">
    <name type="scientific">Kineococcus radiotolerans (strain ATCC BAA-149 / DSM 14245 / SRS30216)</name>
    <dbReference type="NCBI Taxonomy" id="266940"/>
    <lineage>
        <taxon>Bacteria</taxon>
        <taxon>Bacillati</taxon>
        <taxon>Actinomycetota</taxon>
        <taxon>Actinomycetes</taxon>
        <taxon>Kineosporiales</taxon>
        <taxon>Kineosporiaceae</taxon>
        <taxon>Kineococcus</taxon>
    </lineage>
</organism>
<evidence type="ECO:0000313" key="2">
    <source>
        <dbReference type="Proteomes" id="UP000001116"/>
    </source>
</evidence>
<proteinExistence type="predicted"/>
<dbReference type="Proteomes" id="UP000001116">
    <property type="component" value="Chromosome"/>
</dbReference>
<keyword evidence="2" id="KW-1185">Reference proteome</keyword>
<protein>
    <submittedName>
        <fullName evidence="1">Uncharacterized protein</fullName>
    </submittedName>
</protein>
<gene>
    <name evidence="1" type="ordered locus">Krad_3424</name>
</gene>
<evidence type="ECO:0000313" key="1">
    <source>
        <dbReference type="EMBL" id="ABS04887.1"/>
    </source>
</evidence>
<sequence>MEELEVLDGLAAEHGTPFGLAREVTRLHREALARFGPVDGELLAAALLEERSGRPLSEVRPRPGG</sequence>
<reference evidence="2" key="1">
    <citation type="journal article" date="2008" name="PLoS ONE">
        <title>Survival in nuclear waste, extreme resistance, and potential applications gleaned from the genome sequence of Kineococcus radiotolerans SRS30216.</title>
        <authorList>
            <person name="Bagwell C.E."/>
            <person name="Bhat S."/>
            <person name="Hawkins G.M."/>
            <person name="Smith B.W."/>
            <person name="Biswas T."/>
            <person name="Hoover T.R."/>
            <person name="Saunders E."/>
            <person name="Han C.S."/>
            <person name="Tsodikov O.V."/>
            <person name="Shimkets L.J."/>
        </authorList>
    </citation>
    <scope>NUCLEOTIDE SEQUENCE [LARGE SCALE GENOMIC DNA]</scope>
    <source>
        <strain evidence="2">ATCC BAA-149 / DSM 14245 / SRS30216</strain>
    </source>
</reference>
<name>A6WDJ8_KINRD</name>
<accession>A6WDJ8</accession>
<dbReference type="EMBL" id="CP000750">
    <property type="protein sequence ID" value="ABS04887.1"/>
    <property type="molecule type" value="Genomic_DNA"/>
</dbReference>
<dbReference type="RefSeq" id="WP_012086853.1">
    <property type="nucleotide sequence ID" value="NC_009664.2"/>
</dbReference>
<dbReference type="HOGENOM" id="CLU_2844032_0_0_11"/>
<dbReference type="AlphaFoldDB" id="A6WDJ8"/>
<dbReference type="KEGG" id="kra:Krad_3424"/>